<dbReference type="EMBL" id="JAMZMM010000002">
    <property type="protein sequence ID" value="MCP2726902.1"/>
    <property type="molecule type" value="Genomic_DNA"/>
</dbReference>
<evidence type="ECO:0000313" key="4">
    <source>
        <dbReference type="Proteomes" id="UP001204953"/>
    </source>
</evidence>
<dbReference type="AlphaFoldDB" id="A0AAE3KQ41"/>
<gene>
    <name evidence="3" type="ORF">NJ959_00215</name>
</gene>
<accession>A0AAE3KQ41</accession>
<dbReference type="Proteomes" id="UP001204953">
    <property type="component" value="Unassembled WGS sequence"/>
</dbReference>
<organism evidence="3 4">
    <name type="scientific">Limnofasciculus baicalensis BBK-W-15</name>
    <dbReference type="NCBI Taxonomy" id="2699891"/>
    <lineage>
        <taxon>Bacteria</taxon>
        <taxon>Bacillati</taxon>
        <taxon>Cyanobacteriota</taxon>
        <taxon>Cyanophyceae</taxon>
        <taxon>Coleofasciculales</taxon>
        <taxon>Coleofasciculaceae</taxon>
        <taxon>Limnofasciculus</taxon>
        <taxon>Limnofasciculus baicalensis</taxon>
    </lineage>
</organism>
<protein>
    <recommendedName>
        <fullName evidence="2">ARG and Rhodanese-Phosphatase-superfamily-associated domain-containing protein</fullName>
    </recommendedName>
</protein>
<feature type="region of interest" description="Disordered" evidence="1">
    <location>
        <begin position="309"/>
        <end position="333"/>
    </location>
</feature>
<evidence type="ECO:0000259" key="2">
    <source>
        <dbReference type="Pfam" id="PF20208"/>
    </source>
</evidence>
<feature type="domain" description="ARG and Rhodanese-Phosphatase-superfamily-associated" evidence="2">
    <location>
        <begin position="10"/>
        <end position="303"/>
    </location>
</feature>
<evidence type="ECO:0000313" key="3">
    <source>
        <dbReference type="EMBL" id="MCP2726902.1"/>
    </source>
</evidence>
<sequence length="333" mass="36294">MEIIKNKLEQIKIGQETTFRNLTLFPLLNGGIEQPDYLTLDEALAQGVAKITEVSQGGSVPELKLVNDSDRAVFLLDGEELVGAKQNRILNLSILAPAKETLLIPVSCVEQGRWSYASAEFTSAARTHYAGGRAMKMSQVTQSLETTGTRHSNQGEVWQDIAEKSGRMRSASPTHAMAAMYEQHSTNIEDYVKAFAAMAGQVGALFAINGKIIGFDLFDYTATLEKLLPKLVRSYALDALDKQGDNSPSLSTETVEELLQTVSQVEAKTFPATGIGDDVRFIGAKLTGGGLIAMERVVHLSAFTVEDNGENANESRGTNVSRASIRRQHWQSR</sequence>
<feature type="compositionally biased region" description="Polar residues" evidence="1">
    <location>
        <begin position="310"/>
        <end position="322"/>
    </location>
</feature>
<evidence type="ECO:0000256" key="1">
    <source>
        <dbReference type="SAM" id="MobiDB-lite"/>
    </source>
</evidence>
<dbReference type="RefSeq" id="WP_254009724.1">
    <property type="nucleotide sequence ID" value="NZ_JAMZMM010000002.1"/>
</dbReference>
<dbReference type="InterPro" id="IPR046699">
    <property type="entry name" value="ARPP-1"/>
</dbReference>
<feature type="compositionally biased region" description="Basic residues" evidence="1">
    <location>
        <begin position="324"/>
        <end position="333"/>
    </location>
</feature>
<reference evidence="3" key="1">
    <citation type="submission" date="2022-06" db="EMBL/GenBank/DDBJ databases">
        <title>New cyanobacteria of genus Symplocastrum in benthos of Lake Baikal.</title>
        <authorList>
            <person name="Sorokovikova E."/>
            <person name="Tikhonova I."/>
            <person name="Krasnopeev A."/>
            <person name="Evseev P."/>
            <person name="Gladkikh A."/>
            <person name="Belykh O."/>
        </authorList>
    </citation>
    <scope>NUCLEOTIDE SEQUENCE</scope>
    <source>
        <strain evidence="3">BBK-W-15</strain>
    </source>
</reference>
<keyword evidence="4" id="KW-1185">Reference proteome</keyword>
<dbReference type="Pfam" id="PF20208">
    <property type="entry name" value="ARPP-1"/>
    <property type="match status" value="1"/>
</dbReference>
<name>A0AAE3KQ41_9CYAN</name>
<comment type="caution">
    <text evidence="3">The sequence shown here is derived from an EMBL/GenBank/DDBJ whole genome shotgun (WGS) entry which is preliminary data.</text>
</comment>
<proteinExistence type="predicted"/>